<dbReference type="AlphaFoldDB" id="A0ABD5C7R5"/>
<feature type="compositionally biased region" description="Low complexity" evidence="1">
    <location>
        <begin position="41"/>
        <end position="51"/>
    </location>
</feature>
<evidence type="ECO:0000313" key="3">
    <source>
        <dbReference type="Proteomes" id="UP001245184"/>
    </source>
</evidence>
<sequence length="72" mass="7804">MAVSERWRRLTERATTRAAECNRAGRAKAPQGAQERRISSADRAAADAGASPPYSVSYCSATWSSVSIICER</sequence>
<feature type="compositionally biased region" description="Basic and acidic residues" evidence="1">
    <location>
        <begin position="1"/>
        <end position="15"/>
    </location>
</feature>
<dbReference type="EMBL" id="JAVIZN010000001">
    <property type="protein sequence ID" value="MDR6201309.1"/>
    <property type="molecule type" value="Genomic_DNA"/>
</dbReference>
<accession>A0ABD5C7R5</accession>
<name>A0ABD5C7R5_9BURK</name>
<organism evidence="2 3">
    <name type="scientific">Paraburkholderia graminis</name>
    <dbReference type="NCBI Taxonomy" id="60548"/>
    <lineage>
        <taxon>Bacteria</taxon>
        <taxon>Pseudomonadati</taxon>
        <taxon>Pseudomonadota</taxon>
        <taxon>Betaproteobacteria</taxon>
        <taxon>Burkholderiales</taxon>
        <taxon>Burkholderiaceae</taxon>
        <taxon>Paraburkholderia</taxon>
    </lineage>
</organism>
<dbReference type="Proteomes" id="UP001245184">
    <property type="component" value="Unassembled WGS sequence"/>
</dbReference>
<comment type="caution">
    <text evidence="2">The sequence shown here is derived from an EMBL/GenBank/DDBJ whole genome shotgun (WGS) entry which is preliminary data.</text>
</comment>
<evidence type="ECO:0000256" key="1">
    <source>
        <dbReference type="SAM" id="MobiDB-lite"/>
    </source>
</evidence>
<protein>
    <submittedName>
        <fullName evidence="2">Uncharacterized protein</fullName>
    </submittedName>
</protein>
<proteinExistence type="predicted"/>
<feature type="region of interest" description="Disordered" evidence="1">
    <location>
        <begin position="1"/>
        <end position="55"/>
    </location>
</feature>
<evidence type="ECO:0000313" key="2">
    <source>
        <dbReference type="EMBL" id="MDR6201309.1"/>
    </source>
</evidence>
<reference evidence="2 3" key="1">
    <citation type="submission" date="2023-08" db="EMBL/GenBank/DDBJ databases">
        <title>Genome sequencing of plant associated microbes to promote plant fitness in Sorghum bicolor and Oryza sativa.</title>
        <authorList>
            <person name="Coleman-Derr D."/>
        </authorList>
    </citation>
    <scope>NUCLEOTIDE SEQUENCE [LARGE SCALE GENOMIC DNA]</scope>
    <source>
        <strain evidence="2 3">SLBN-33</strain>
    </source>
</reference>
<gene>
    <name evidence="2" type="ORF">QF025_000029</name>
</gene>